<dbReference type="AlphaFoldDB" id="A0A9W8HEY8"/>
<name>A0A9W8HEY8_9FUNG</name>
<dbReference type="GO" id="GO:0016787">
    <property type="term" value="F:hydrolase activity"/>
    <property type="evidence" value="ECO:0007669"/>
    <property type="project" value="UniProtKB-KW"/>
</dbReference>
<feature type="domain" description="Alpha/beta hydrolase fold-3" evidence="2">
    <location>
        <begin position="158"/>
        <end position="379"/>
    </location>
</feature>
<dbReference type="EMBL" id="JANBUL010000040">
    <property type="protein sequence ID" value="KAJ2783762.1"/>
    <property type="molecule type" value="Genomic_DNA"/>
</dbReference>
<sequence length="403" mass="44657">MLPLLAVAKQVLRCCVSRRRLPEWDVRMRAEMGVVHDIVNRQFRESTDDDLDSIDYARVQEEYLSHPIPAMWMGFWVARHRAHCIPTGETGLSPDALAGLGFAGDMFRDVATADKGAGRMLPFEIVAPWTCCKRNGVACRDPRLLEPAPLHKDEKIFLAFHGGWYVLGSPASHRRMLGQVARAAGMRAFAVDYRLAPLHPFPAQLHDALLAFHHLVRLGHAPKNIVLLGDSAGGHLCVDLLLALRHIRQTTTGPDAGMPGAAVLLSPLTTLTLSGASLSKNKQFDYIFPIPVEWPTSPIRMFFKPGQRCTQAYREQLAHPLLALERADLSGLPPVLIQSGDKEVLIDDIREFAARLAEQNPGPGAVVSEEYQNMVHVFHHFVHRPEAKRAAAAIAQFVEQSVD</sequence>
<dbReference type="Gene3D" id="3.40.50.1820">
    <property type="entry name" value="alpha/beta hydrolase"/>
    <property type="match status" value="1"/>
</dbReference>
<proteinExistence type="predicted"/>
<protein>
    <recommendedName>
        <fullName evidence="2">Alpha/beta hydrolase fold-3 domain-containing protein</fullName>
    </recommendedName>
</protein>
<evidence type="ECO:0000313" key="4">
    <source>
        <dbReference type="Proteomes" id="UP001140217"/>
    </source>
</evidence>
<dbReference type="PANTHER" id="PTHR48081:SF8">
    <property type="entry name" value="ALPHA_BETA HYDROLASE FOLD-3 DOMAIN-CONTAINING PROTEIN-RELATED"/>
    <property type="match status" value="1"/>
</dbReference>
<dbReference type="InterPro" id="IPR013094">
    <property type="entry name" value="AB_hydrolase_3"/>
</dbReference>
<accession>A0A9W8HEY8</accession>
<dbReference type="InterPro" id="IPR029058">
    <property type="entry name" value="AB_hydrolase_fold"/>
</dbReference>
<comment type="caution">
    <text evidence="3">The sequence shown here is derived from an EMBL/GenBank/DDBJ whole genome shotgun (WGS) entry which is preliminary data.</text>
</comment>
<dbReference type="OrthoDB" id="408631at2759"/>
<keyword evidence="4" id="KW-1185">Reference proteome</keyword>
<keyword evidence="1" id="KW-0378">Hydrolase</keyword>
<reference evidence="3" key="1">
    <citation type="submission" date="2022-07" db="EMBL/GenBank/DDBJ databases">
        <title>Phylogenomic reconstructions and comparative analyses of Kickxellomycotina fungi.</title>
        <authorList>
            <person name="Reynolds N.K."/>
            <person name="Stajich J.E."/>
            <person name="Barry K."/>
            <person name="Grigoriev I.V."/>
            <person name="Crous P."/>
            <person name="Smith M.E."/>
        </authorList>
    </citation>
    <scope>NUCLEOTIDE SEQUENCE</scope>
    <source>
        <strain evidence="3">NBRC 105414</strain>
    </source>
</reference>
<evidence type="ECO:0000313" key="3">
    <source>
        <dbReference type="EMBL" id="KAJ2783762.1"/>
    </source>
</evidence>
<dbReference type="InterPro" id="IPR050300">
    <property type="entry name" value="GDXG_lipolytic_enzyme"/>
</dbReference>
<organism evidence="3 4">
    <name type="scientific">Coemansia javaensis</name>
    <dbReference type="NCBI Taxonomy" id="2761396"/>
    <lineage>
        <taxon>Eukaryota</taxon>
        <taxon>Fungi</taxon>
        <taxon>Fungi incertae sedis</taxon>
        <taxon>Zoopagomycota</taxon>
        <taxon>Kickxellomycotina</taxon>
        <taxon>Kickxellomycetes</taxon>
        <taxon>Kickxellales</taxon>
        <taxon>Kickxellaceae</taxon>
        <taxon>Coemansia</taxon>
    </lineage>
</organism>
<dbReference type="PANTHER" id="PTHR48081">
    <property type="entry name" value="AB HYDROLASE SUPERFAMILY PROTEIN C4A8.06C"/>
    <property type="match status" value="1"/>
</dbReference>
<dbReference type="Proteomes" id="UP001140217">
    <property type="component" value="Unassembled WGS sequence"/>
</dbReference>
<dbReference type="Pfam" id="PF07859">
    <property type="entry name" value="Abhydrolase_3"/>
    <property type="match status" value="1"/>
</dbReference>
<evidence type="ECO:0000256" key="1">
    <source>
        <dbReference type="ARBA" id="ARBA00022801"/>
    </source>
</evidence>
<evidence type="ECO:0000259" key="2">
    <source>
        <dbReference type="Pfam" id="PF07859"/>
    </source>
</evidence>
<dbReference type="SUPFAM" id="SSF53474">
    <property type="entry name" value="alpha/beta-Hydrolases"/>
    <property type="match status" value="1"/>
</dbReference>
<gene>
    <name evidence="3" type="ORF">H4R18_001514</name>
</gene>